<dbReference type="Pfam" id="PF05708">
    <property type="entry name" value="Peptidase_C92"/>
    <property type="match status" value="1"/>
</dbReference>
<protein>
    <recommendedName>
        <fullName evidence="3">Permuted papain-like amidase YaeF/Yiix C92 family enzyme</fullName>
    </recommendedName>
</protein>
<name>A0A917DVZ9_9BACT</name>
<organism evidence="1 2">
    <name type="scientific">Emticicia aquatilis</name>
    <dbReference type="NCBI Taxonomy" id="1537369"/>
    <lineage>
        <taxon>Bacteria</taxon>
        <taxon>Pseudomonadati</taxon>
        <taxon>Bacteroidota</taxon>
        <taxon>Cytophagia</taxon>
        <taxon>Cytophagales</taxon>
        <taxon>Leadbetterellaceae</taxon>
        <taxon>Emticicia</taxon>
    </lineage>
</organism>
<reference evidence="1" key="2">
    <citation type="submission" date="2020-09" db="EMBL/GenBank/DDBJ databases">
        <authorList>
            <person name="Sun Q."/>
            <person name="Zhou Y."/>
        </authorList>
    </citation>
    <scope>NUCLEOTIDE SEQUENCE</scope>
    <source>
        <strain evidence="1">CGMCC 1.15958</strain>
    </source>
</reference>
<dbReference type="Proteomes" id="UP000609064">
    <property type="component" value="Unassembled WGS sequence"/>
</dbReference>
<evidence type="ECO:0000313" key="1">
    <source>
        <dbReference type="EMBL" id="GGD72161.1"/>
    </source>
</evidence>
<keyword evidence="2" id="KW-1185">Reference proteome</keyword>
<evidence type="ECO:0000313" key="2">
    <source>
        <dbReference type="Proteomes" id="UP000609064"/>
    </source>
</evidence>
<dbReference type="Gene3D" id="3.90.1720.10">
    <property type="entry name" value="endopeptidase domain like (from Nostoc punctiforme)"/>
    <property type="match status" value="1"/>
</dbReference>
<dbReference type="SUPFAM" id="SSF54001">
    <property type="entry name" value="Cysteine proteinases"/>
    <property type="match status" value="1"/>
</dbReference>
<comment type="caution">
    <text evidence="1">The sequence shown here is derived from an EMBL/GenBank/DDBJ whole genome shotgun (WGS) entry which is preliminary data.</text>
</comment>
<dbReference type="EMBL" id="BMKK01000009">
    <property type="protein sequence ID" value="GGD72161.1"/>
    <property type="molecule type" value="Genomic_DNA"/>
</dbReference>
<proteinExistence type="predicted"/>
<dbReference type="InterPro" id="IPR024453">
    <property type="entry name" value="Peptidase_C92"/>
</dbReference>
<gene>
    <name evidence="1" type="ORF">GCM10011514_40390</name>
</gene>
<dbReference type="RefSeq" id="WP_188768831.1">
    <property type="nucleotide sequence ID" value="NZ_BMKK01000009.1"/>
</dbReference>
<reference evidence="1" key="1">
    <citation type="journal article" date="2014" name="Int. J. Syst. Evol. Microbiol.">
        <title>Complete genome sequence of Corynebacterium casei LMG S-19264T (=DSM 44701T), isolated from a smear-ripened cheese.</title>
        <authorList>
            <consortium name="US DOE Joint Genome Institute (JGI-PGF)"/>
            <person name="Walter F."/>
            <person name="Albersmeier A."/>
            <person name="Kalinowski J."/>
            <person name="Ruckert C."/>
        </authorList>
    </citation>
    <scope>NUCLEOTIDE SEQUENCE</scope>
    <source>
        <strain evidence="1">CGMCC 1.15958</strain>
    </source>
</reference>
<dbReference type="InterPro" id="IPR038765">
    <property type="entry name" value="Papain-like_cys_pep_sf"/>
</dbReference>
<evidence type="ECO:0008006" key="3">
    <source>
        <dbReference type="Google" id="ProtNLM"/>
    </source>
</evidence>
<sequence length="205" mass="24313">MAISLPNRKILDEMFPQKGFRENLKNYEVNRDSFQTGDLIFFSGNHWLSNLIRIRSKGAWSHVGVVVKIEEINRLFLVESILEVGVRMIPLSFLVKNYDGHYHHYNGRIAWARYEHLSTEQALVIKEFALDNLSKQYDKKEYYRILWRTIVGKEKVFHDDKYTCSEYVREAFKHAGIYLKYERGDFISPSAIWSNQEIILKDMII</sequence>
<accession>A0A917DVZ9</accession>
<dbReference type="AlphaFoldDB" id="A0A917DVZ9"/>